<feature type="compositionally biased region" description="Basic and acidic residues" evidence="4">
    <location>
        <begin position="7"/>
        <end position="30"/>
    </location>
</feature>
<sequence length="143" mass="15666">MSNSPRPADDHAHHDAGHDTGRGHGSHGDSGHATSLDPDSPYIDVAVEVFSMLADQTRMKILLILRDGELPVGELAGRVGKTPTSVSQHLAKLRMARMVHARQDGTRVFYSLVDEHAATLVTQAIYQAEHAIDGDPHPPRRWR</sequence>
<gene>
    <name evidence="6" type="ORF">CJ204_08220</name>
</gene>
<dbReference type="GO" id="GO:0003700">
    <property type="term" value="F:DNA-binding transcription factor activity"/>
    <property type="evidence" value="ECO:0007669"/>
    <property type="project" value="InterPro"/>
</dbReference>
<keyword evidence="1" id="KW-0805">Transcription regulation</keyword>
<evidence type="ECO:0000256" key="1">
    <source>
        <dbReference type="ARBA" id="ARBA00023015"/>
    </source>
</evidence>
<dbReference type="Gene3D" id="1.10.10.10">
    <property type="entry name" value="Winged helix-like DNA-binding domain superfamily/Winged helix DNA-binding domain"/>
    <property type="match status" value="1"/>
</dbReference>
<dbReference type="PRINTS" id="PR00778">
    <property type="entry name" value="HTHARSR"/>
</dbReference>
<evidence type="ECO:0000313" key="7">
    <source>
        <dbReference type="Proteomes" id="UP000235363"/>
    </source>
</evidence>
<reference evidence="6 7" key="1">
    <citation type="submission" date="2017-09" db="EMBL/GenBank/DDBJ databases">
        <title>Bacterial strain isolated from the female urinary microbiota.</title>
        <authorList>
            <person name="Thomas-White K."/>
            <person name="Kumar N."/>
            <person name="Forster S."/>
            <person name="Putonti C."/>
            <person name="Lawley T."/>
            <person name="Wolfe A.J."/>
        </authorList>
    </citation>
    <scope>NUCLEOTIDE SEQUENCE [LARGE SCALE GENOMIC DNA]</scope>
    <source>
        <strain evidence="6 7">UMB0908</strain>
    </source>
</reference>
<dbReference type="PROSITE" id="PS50987">
    <property type="entry name" value="HTH_ARSR_2"/>
    <property type="match status" value="1"/>
</dbReference>
<dbReference type="InterPro" id="IPR051011">
    <property type="entry name" value="Metal_resp_trans_reg"/>
</dbReference>
<proteinExistence type="predicted"/>
<dbReference type="Pfam" id="PF01022">
    <property type="entry name" value="HTH_5"/>
    <property type="match status" value="1"/>
</dbReference>
<dbReference type="InterPro" id="IPR036388">
    <property type="entry name" value="WH-like_DNA-bd_sf"/>
</dbReference>
<dbReference type="SMART" id="SM00418">
    <property type="entry name" value="HTH_ARSR"/>
    <property type="match status" value="1"/>
</dbReference>
<dbReference type="NCBIfam" id="NF033788">
    <property type="entry name" value="HTH_metalloreg"/>
    <property type="match status" value="1"/>
</dbReference>
<dbReference type="GO" id="GO:0003677">
    <property type="term" value="F:DNA binding"/>
    <property type="evidence" value="ECO:0007669"/>
    <property type="project" value="UniProtKB-KW"/>
</dbReference>
<dbReference type="PANTHER" id="PTHR43132">
    <property type="entry name" value="ARSENICAL RESISTANCE OPERON REPRESSOR ARSR-RELATED"/>
    <property type="match status" value="1"/>
</dbReference>
<organism evidence="6 7">
    <name type="scientific">Corynebacterium xerosis</name>
    <dbReference type="NCBI Taxonomy" id="1725"/>
    <lineage>
        <taxon>Bacteria</taxon>
        <taxon>Bacillati</taxon>
        <taxon>Actinomycetota</taxon>
        <taxon>Actinomycetes</taxon>
        <taxon>Mycobacteriales</taxon>
        <taxon>Corynebacteriaceae</taxon>
        <taxon>Corynebacterium</taxon>
    </lineage>
</organism>
<dbReference type="SUPFAM" id="SSF46785">
    <property type="entry name" value="Winged helix' DNA-binding domain"/>
    <property type="match status" value="1"/>
</dbReference>
<evidence type="ECO:0000256" key="4">
    <source>
        <dbReference type="SAM" id="MobiDB-lite"/>
    </source>
</evidence>
<dbReference type="CDD" id="cd00090">
    <property type="entry name" value="HTH_ARSR"/>
    <property type="match status" value="1"/>
</dbReference>
<protein>
    <submittedName>
        <fullName evidence="6">Transcriptional regulator</fullName>
    </submittedName>
</protein>
<keyword evidence="2" id="KW-0238">DNA-binding</keyword>
<dbReference type="PANTHER" id="PTHR43132:SF8">
    <property type="entry name" value="HTH-TYPE TRANSCRIPTIONAL REGULATOR KMTR"/>
    <property type="match status" value="1"/>
</dbReference>
<dbReference type="STRING" id="1725.WU86_10240"/>
<feature type="domain" description="HTH arsR-type" evidence="5">
    <location>
        <begin position="38"/>
        <end position="132"/>
    </location>
</feature>
<evidence type="ECO:0000256" key="3">
    <source>
        <dbReference type="ARBA" id="ARBA00023163"/>
    </source>
</evidence>
<dbReference type="InterPro" id="IPR001845">
    <property type="entry name" value="HTH_ArsR_DNA-bd_dom"/>
</dbReference>
<evidence type="ECO:0000256" key="2">
    <source>
        <dbReference type="ARBA" id="ARBA00023125"/>
    </source>
</evidence>
<keyword evidence="3" id="KW-0804">Transcription</keyword>
<evidence type="ECO:0000313" key="6">
    <source>
        <dbReference type="EMBL" id="PMC61921.1"/>
    </source>
</evidence>
<dbReference type="Proteomes" id="UP000235363">
    <property type="component" value="Unassembled WGS sequence"/>
</dbReference>
<comment type="caution">
    <text evidence="6">The sequence shown here is derived from an EMBL/GenBank/DDBJ whole genome shotgun (WGS) entry which is preliminary data.</text>
</comment>
<dbReference type="InterPro" id="IPR036390">
    <property type="entry name" value="WH_DNA-bd_sf"/>
</dbReference>
<dbReference type="InterPro" id="IPR011991">
    <property type="entry name" value="ArsR-like_HTH"/>
</dbReference>
<dbReference type="RefSeq" id="WP_102213341.1">
    <property type="nucleotide sequence ID" value="NZ_PNHF01000018.1"/>
</dbReference>
<name>A0A2N6SXZ4_9CORY</name>
<dbReference type="AlphaFoldDB" id="A0A2N6SXZ4"/>
<evidence type="ECO:0000259" key="5">
    <source>
        <dbReference type="PROSITE" id="PS50987"/>
    </source>
</evidence>
<feature type="region of interest" description="Disordered" evidence="4">
    <location>
        <begin position="1"/>
        <end position="37"/>
    </location>
</feature>
<accession>A0A2N6SXZ4</accession>
<dbReference type="EMBL" id="PNHF01000018">
    <property type="protein sequence ID" value="PMC61921.1"/>
    <property type="molecule type" value="Genomic_DNA"/>
</dbReference>